<reference evidence="4 5" key="1">
    <citation type="submission" date="2017-06" db="EMBL/GenBank/DDBJ databases">
        <authorList>
            <person name="Kim H.J."/>
            <person name="Triplett B.A."/>
        </authorList>
    </citation>
    <scope>NUCLEOTIDE SEQUENCE [LARGE SCALE GENOMIC DNA]</scope>
    <source>
        <strain evidence="4 5">DSM 14713</strain>
    </source>
</reference>
<evidence type="ECO:0000256" key="3">
    <source>
        <dbReference type="RuleBase" id="RU000363"/>
    </source>
</evidence>
<evidence type="ECO:0000313" key="5">
    <source>
        <dbReference type="Proteomes" id="UP000217289"/>
    </source>
</evidence>
<dbReference type="Proteomes" id="UP000217289">
    <property type="component" value="Chromosome"/>
</dbReference>
<dbReference type="PANTHER" id="PTHR42901">
    <property type="entry name" value="ALCOHOL DEHYDROGENASE"/>
    <property type="match status" value="1"/>
</dbReference>
<dbReference type="InterPro" id="IPR002347">
    <property type="entry name" value="SDR_fam"/>
</dbReference>
<dbReference type="PRINTS" id="PR00081">
    <property type="entry name" value="GDHRDH"/>
</dbReference>
<dbReference type="CDD" id="cd05346">
    <property type="entry name" value="SDR_c5"/>
    <property type="match status" value="1"/>
</dbReference>
<keyword evidence="2" id="KW-0560">Oxidoreductase</keyword>
<dbReference type="Pfam" id="PF00106">
    <property type="entry name" value="adh_short"/>
    <property type="match status" value="1"/>
</dbReference>
<accession>A0A250IGM9</accession>
<dbReference type="GO" id="GO:0016616">
    <property type="term" value="F:oxidoreductase activity, acting on the CH-OH group of donors, NAD or NADP as acceptor"/>
    <property type="evidence" value="ECO:0007669"/>
    <property type="project" value="UniProtKB-ARBA"/>
</dbReference>
<evidence type="ECO:0000256" key="2">
    <source>
        <dbReference type="ARBA" id="ARBA00023002"/>
    </source>
</evidence>
<dbReference type="SUPFAM" id="SSF51735">
    <property type="entry name" value="NAD(P)-binding Rossmann-fold domains"/>
    <property type="match status" value="1"/>
</dbReference>
<dbReference type="InterPro" id="IPR036291">
    <property type="entry name" value="NAD(P)-bd_dom_sf"/>
</dbReference>
<dbReference type="PRINTS" id="PR00080">
    <property type="entry name" value="SDRFAMILY"/>
</dbReference>
<evidence type="ECO:0000256" key="1">
    <source>
        <dbReference type="ARBA" id="ARBA00006484"/>
    </source>
</evidence>
<organism evidence="4 5">
    <name type="scientific">Melittangium boletus DSM 14713</name>
    <dbReference type="NCBI Taxonomy" id="1294270"/>
    <lineage>
        <taxon>Bacteria</taxon>
        <taxon>Pseudomonadati</taxon>
        <taxon>Myxococcota</taxon>
        <taxon>Myxococcia</taxon>
        <taxon>Myxococcales</taxon>
        <taxon>Cystobacterineae</taxon>
        <taxon>Archangiaceae</taxon>
        <taxon>Melittangium</taxon>
    </lineage>
</organism>
<name>A0A250IGM9_9BACT</name>
<dbReference type="PANTHER" id="PTHR42901:SF1">
    <property type="entry name" value="ALCOHOL DEHYDROGENASE"/>
    <property type="match status" value="1"/>
</dbReference>
<protein>
    <submittedName>
        <fullName evidence="4">NAD(P)-dependent oxidoreductase</fullName>
    </submittedName>
</protein>
<evidence type="ECO:0000313" key="4">
    <source>
        <dbReference type="EMBL" id="ATB30086.1"/>
    </source>
</evidence>
<gene>
    <name evidence="4" type="ORF">MEBOL_003541</name>
</gene>
<dbReference type="KEGG" id="mbd:MEBOL_003541"/>
<comment type="similarity">
    <text evidence="1 3">Belongs to the short-chain dehydrogenases/reductases (SDR) family.</text>
</comment>
<dbReference type="Gene3D" id="3.40.50.720">
    <property type="entry name" value="NAD(P)-binding Rossmann-like Domain"/>
    <property type="match status" value="1"/>
</dbReference>
<proteinExistence type="inferred from homology"/>
<dbReference type="AlphaFoldDB" id="A0A250IGM9"/>
<sequence>MVVRHVHSPGASVGFARMQNTQGWTALVTGATSGIGEACALSLSQQGARLILVGRREDRLHALASRLSTPSHCLVLDVRSREEVERSLAGLPEGFGEVDVLVNNAGVALGLEPAQEGALDDWDAMIDTNCKGLVYVTRTLLPGMVKRNRGHVVNLGSVAATYPYPGGNVYGATKAFVHQFSQNLKADLVGTRVRVTDIQPGMVETEFSVVRFRGDAQRAGKVYEGMQPLTPGDIADVVTWCVTRPAHVNINVVEVMPADQGFGPFNVKRR</sequence>
<dbReference type="EMBL" id="CP022163">
    <property type="protein sequence ID" value="ATB30086.1"/>
    <property type="molecule type" value="Genomic_DNA"/>
</dbReference>
<keyword evidence="5" id="KW-1185">Reference proteome</keyword>
<dbReference type="FunFam" id="3.40.50.720:FF:000047">
    <property type="entry name" value="NADP-dependent L-serine/L-allo-threonine dehydrogenase"/>
    <property type="match status" value="1"/>
</dbReference>